<dbReference type="PANTHER" id="PTHR42781">
    <property type="entry name" value="SPERMIDINE/PUTRESCINE IMPORT ATP-BINDING PROTEIN POTA"/>
    <property type="match status" value="1"/>
</dbReference>
<organism evidence="10">
    <name type="scientific">marine metagenome</name>
    <dbReference type="NCBI Taxonomy" id="408172"/>
    <lineage>
        <taxon>unclassified sequences</taxon>
        <taxon>metagenomes</taxon>
        <taxon>ecological metagenomes</taxon>
    </lineage>
</organism>
<dbReference type="InterPro" id="IPR003439">
    <property type="entry name" value="ABC_transporter-like_ATP-bd"/>
</dbReference>
<keyword evidence="3" id="KW-0410">Iron transport</keyword>
<dbReference type="InterPro" id="IPR050093">
    <property type="entry name" value="ABC_SmlMolc_Importer"/>
</dbReference>
<evidence type="ECO:0000313" key="10">
    <source>
        <dbReference type="EMBL" id="SVA20621.1"/>
    </source>
</evidence>
<feature type="non-terminal residue" evidence="10">
    <location>
        <position position="1"/>
    </location>
</feature>
<keyword evidence="7" id="KW-0406">Ion transport</keyword>
<evidence type="ECO:0000256" key="8">
    <source>
        <dbReference type="ARBA" id="ARBA00023136"/>
    </source>
</evidence>
<keyword evidence="1" id="KW-0813">Transport</keyword>
<evidence type="ECO:0000256" key="2">
    <source>
        <dbReference type="ARBA" id="ARBA00022475"/>
    </source>
</evidence>
<evidence type="ECO:0000256" key="5">
    <source>
        <dbReference type="ARBA" id="ARBA00022840"/>
    </source>
</evidence>
<dbReference type="Pfam" id="PF08402">
    <property type="entry name" value="TOBE_2"/>
    <property type="match status" value="1"/>
</dbReference>
<dbReference type="FunFam" id="3.40.50.300:FF:000425">
    <property type="entry name" value="Probable ABC transporter, ATP-binding subunit"/>
    <property type="match status" value="1"/>
</dbReference>
<dbReference type="GO" id="GO:0016887">
    <property type="term" value="F:ATP hydrolysis activity"/>
    <property type="evidence" value="ECO:0007669"/>
    <property type="project" value="InterPro"/>
</dbReference>
<dbReference type="InterPro" id="IPR027417">
    <property type="entry name" value="P-loop_NTPase"/>
</dbReference>
<keyword evidence="5" id="KW-0067">ATP-binding</keyword>
<dbReference type="GO" id="GO:0015408">
    <property type="term" value="F:ABC-type ferric iron transporter activity"/>
    <property type="evidence" value="ECO:0007669"/>
    <property type="project" value="InterPro"/>
</dbReference>
<dbReference type="PROSITE" id="PS00211">
    <property type="entry name" value="ABC_TRANSPORTER_1"/>
    <property type="match status" value="1"/>
</dbReference>
<keyword evidence="8" id="KW-0472">Membrane</keyword>
<evidence type="ECO:0000259" key="9">
    <source>
        <dbReference type="PROSITE" id="PS50893"/>
    </source>
</evidence>
<dbReference type="PROSITE" id="PS50893">
    <property type="entry name" value="ABC_TRANSPORTER_2"/>
    <property type="match status" value="1"/>
</dbReference>
<dbReference type="InterPro" id="IPR003593">
    <property type="entry name" value="AAA+_ATPase"/>
</dbReference>
<dbReference type="Gene3D" id="2.40.50.100">
    <property type="match status" value="1"/>
</dbReference>
<sequence length="342" mass="38136">VKKLDFAYGRNQILFEVDFTLEESQIGCLLGPSGCGKTTVLRAIAGFENPTKGEIVLNGNKLNGSNIFVEPEKRQIGMVFQDIALFPHLSVDDNIQFGIRSLPQTQRNRRSNELLELVGMSQFKKTYPHQLSGGQQQRIALARAMAPKPSLLLMDEPLSSLDEELREQLAREIRLILQQEKISAILVTHDQNEAFAVGDHICVMHQGRVQQNDSAYNLYHRPLNRFVAEFIGESALLPGIVTSADTIATDLGEITGNLPESCKHQENVDVLIRPENVIIEDENENKAVITERYFRGSGYLYTLKTSGGAELLCLLPGSEGLQIDQSIGIRLQIERPVVFSRP</sequence>
<dbReference type="EMBL" id="UINC01005329">
    <property type="protein sequence ID" value="SVA20621.1"/>
    <property type="molecule type" value="Genomic_DNA"/>
</dbReference>
<dbReference type="Pfam" id="PF00005">
    <property type="entry name" value="ABC_tran"/>
    <property type="match status" value="1"/>
</dbReference>
<evidence type="ECO:0000256" key="3">
    <source>
        <dbReference type="ARBA" id="ARBA00022496"/>
    </source>
</evidence>
<dbReference type="CDD" id="cd03259">
    <property type="entry name" value="ABC_Carb_Solutes_like"/>
    <property type="match status" value="1"/>
</dbReference>
<dbReference type="InterPro" id="IPR015853">
    <property type="entry name" value="ABC_transpr_FbpC"/>
</dbReference>
<accession>A0A381TYT7</accession>
<evidence type="ECO:0000256" key="6">
    <source>
        <dbReference type="ARBA" id="ARBA00023004"/>
    </source>
</evidence>
<evidence type="ECO:0000256" key="1">
    <source>
        <dbReference type="ARBA" id="ARBA00022448"/>
    </source>
</evidence>
<keyword evidence="6" id="KW-0408">Iron</keyword>
<dbReference type="GO" id="GO:0005524">
    <property type="term" value="F:ATP binding"/>
    <property type="evidence" value="ECO:0007669"/>
    <property type="project" value="UniProtKB-KW"/>
</dbReference>
<protein>
    <recommendedName>
        <fullName evidence="9">ABC transporter domain-containing protein</fullName>
    </recommendedName>
</protein>
<feature type="domain" description="ABC transporter" evidence="9">
    <location>
        <begin position="1"/>
        <end position="231"/>
    </location>
</feature>
<gene>
    <name evidence="10" type="ORF">METZ01_LOCUS73475</name>
</gene>
<dbReference type="AlphaFoldDB" id="A0A381TYT7"/>
<dbReference type="InterPro" id="IPR013611">
    <property type="entry name" value="Transp-assoc_OB_typ2"/>
</dbReference>
<proteinExistence type="predicted"/>
<name>A0A381TYT7_9ZZZZ</name>
<dbReference type="GO" id="GO:0043190">
    <property type="term" value="C:ATP-binding cassette (ABC) transporter complex"/>
    <property type="evidence" value="ECO:0007669"/>
    <property type="project" value="InterPro"/>
</dbReference>
<dbReference type="SUPFAM" id="SSF50331">
    <property type="entry name" value="MOP-like"/>
    <property type="match status" value="1"/>
</dbReference>
<dbReference type="InterPro" id="IPR008995">
    <property type="entry name" value="Mo/tungstate-bd_C_term_dom"/>
</dbReference>
<evidence type="ECO:0000256" key="4">
    <source>
        <dbReference type="ARBA" id="ARBA00022741"/>
    </source>
</evidence>
<dbReference type="SUPFAM" id="SSF52540">
    <property type="entry name" value="P-loop containing nucleoside triphosphate hydrolases"/>
    <property type="match status" value="1"/>
</dbReference>
<keyword evidence="4" id="KW-0547">Nucleotide-binding</keyword>
<keyword evidence="2" id="KW-1003">Cell membrane</keyword>
<dbReference type="SMART" id="SM00382">
    <property type="entry name" value="AAA"/>
    <property type="match status" value="1"/>
</dbReference>
<reference evidence="10" key="1">
    <citation type="submission" date="2018-05" db="EMBL/GenBank/DDBJ databases">
        <authorList>
            <person name="Lanie J.A."/>
            <person name="Ng W.-L."/>
            <person name="Kazmierczak K.M."/>
            <person name="Andrzejewski T.M."/>
            <person name="Davidsen T.M."/>
            <person name="Wayne K.J."/>
            <person name="Tettelin H."/>
            <person name="Glass J.I."/>
            <person name="Rusch D."/>
            <person name="Podicherti R."/>
            <person name="Tsui H.-C.T."/>
            <person name="Winkler M.E."/>
        </authorList>
    </citation>
    <scope>NUCLEOTIDE SEQUENCE</scope>
</reference>
<dbReference type="Gene3D" id="3.40.50.300">
    <property type="entry name" value="P-loop containing nucleotide triphosphate hydrolases"/>
    <property type="match status" value="1"/>
</dbReference>
<evidence type="ECO:0000256" key="7">
    <source>
        <dbReference type="ARBA" id="ARBA00023065"/>
    </source>
</evidence>
<dbReference type="PANTHER" id="PTHR42781:SF4">
    <property type="entry name" value="SPERMIDINE_PUTRESCINE IMPORT ATP-BINDING PROTEIN POTA"/>
    <property type="match status" value="1"/>
</dbReference>
<dbReference type="InterPro" id="IPR017871">
    <property type="entry name" value="ABC_transporter-like_CS"/>
</dbReference>